<evidence type="ECO:0000313" key="2">
    <source>
        <dbReference type="EMBL" id="MBB2929696.1"/>
    </source>
</evidence>
<evidence type="ECO:0000256" key="1">
    <source>
        <dbReference type="SAM" id="MobiDB-lite"/>
    </source>
</evidence>
<reference evidence="2 3" key="1">
    <citation type="submission" date="2020-08" db="EMBL/GenBank/DDBJ databases">
        <title>Genomic Encyclopedia of Type Strains, Phase IV (KMG-V): Genome sequencing to study the core and pangenomes of soil and plant-associated prokaryotes.</title>
        <authorList>
            <person name="Whitman W."/>
        </authorList>
    </citation>
    <scope>NUCLEOTIDE SEQUENCE [LARGE SCALE GENOMIC DNA]</scope>
    <source>
        <strain evidence="2 3">SRMrh-85</strain>
    </source>
</reference>
<feature type="region of interest" description="Disordered" evidence="1">
    <location>
        <begin position="14"/>
        <end position="36"/>
    </location>
</feature>
<sequence>MKSVRASAGAVLGPGAALGKRGLAGAARGRENQGGV</sequence>
<accession>A0ABR6FQN7</accession>
<name>A0ABR6FQN7_9BURK</name>
<protein>
    <submittedName>
        <fullName evidence="2">Uncharacterized protein</fullName>
    </submittedName>
</protein>
<feature type="compositionally biased region" description="Low complexity" evidence="1">
    <location>
        <begin position="14"/>
        <end position="27"/>
    </location>
</feature>
<organism evidence="2 3">
    <name type="scientific">Paraburkholderia silvatlantica</name>
    <dbReference type="NCBI Taxonomy" id="321895"/>
    <lineage>
        <taxon>Bacteria</taxon>
        <taxon>Pseudomonadati</taxon>
        <taxon>Pseudomonadota</taxon>
        <taxon>Betaproteobacteria</taxon>
        <taxon>Burkholderiales</taxon>
        <taxon>Burkholderiaceae</taxon>
        <taxon>Paraburkholderia</taxon>
    </lineage>
</organism>
<proteinExistence type="predicted"/>
<keyword evidence="3" id="KW-1185">Reference proteome</keyword>
<dbReference type="EMBL" id="JACHVZ010000011">
    <property type="protein sequence ID" value="MBB2929696.1"/>
    <property type="molecule type" value="Genomic_DNA"/>
</dbReference>
<evidence type="ECO:0000313" key="3">
    <source>
        <dbReference type="Proteomes" id="UP000533533"/>
    </source>
</evidence>
<comment type="caution">
    <text evidence="2">The sequence shown here is derived from an EMBL/GenBank/DDBJ whole genome shotgun (WGS) entry which is preliminary data.</text>
</comment>
<dbReference type="Proteomes" id="UP000533533">
    <property type="component" value="Unassembled WGS sequence"/>
</dbReference>
<gene>
    <name evidence="2" type="ORF">FHX59_004138</name>
</gene>